<dbReference type="CDD" id="cd04301">
    <property type="entry name" value="NAT_SF"/>
    <property type="match status" value="1"/>
</dbReference>
<proteinExistence type="predicted"/>
<dbReference type="Gene3D" id="3.40.630.30">
    <property type="match status" value="1"/>
</dbReference>
<dbReference type="PANTHER" id="PTHR43451:SF1">
    <property type="entry name" value="ACETYLTRANSFERASE"/>
    <property type="match status" value="1"/>
</dbReference>
<dbReference type="AlphaFoldDB" id="A0A948TP74"/>
<reference evidence="2" key="2">
    <citation type="submission" date="2021-04" db="EMBL/GenBank/DDBJ databases">
        <authorList>
            <person name="Gilroy R."/>
        </authorList>
    </citation>
    <scope>NUCLEOTIDE SEQUENCE</scope>
    <source>
        <strain evidence="2">8470</strain>
    </source>
</reference>
<dbReference type="PANTHER" id="PTHR43451">
    <property type="entry name" value="ACETYLTRANSFERASE (GNAT) FAMILY PROTEIN"/>
    <property type="match status" value="1"/>
</dbReference>
<reference evidence="2" key="1">
    <citation type="journal article" date="2021" name="PeerJ">
        <title>Extensive microbial diversity within the chicken gut microbiome revealed by metagenomics and culture.</title>
        <authorList>
            <person name="Gilroy R."/>
            <person name="Ravi A."/>
            <person name="Getino M."/>
            <person name="Pursley I."/>
            <person name="Horton D.L."/>
            <person name="Alikhan N.F."/>
            <person name="Baker D."/>
            <person name="Gharbi K."/>
            <person name="Hall N."/>
            <person name="Watson M."/>
            <person name="Adriaenssens E.M."/>
            <person name="Foster-Nyarko E."/>
            <person name="Jarju S."/>
            <person name="Secka A."/>
            <person name="Antonio M."/>
            <person name="Oren A."/>
            <person name="Chaudhuri R.R."/>
            <person name="La Ragione R."/>
            <person name="Hildebrand F."/>
            <person name="Pallen M.J."/>
        </authorList>
    </citation>
    <scope>NUCLEOTIDE SEQUENCE</scope>
    <source>
        <strain evidence="2">8470</strain>
    </source>
</reference>
<comment type="caution">
    <text evidence="2">The sequence shown here is derived from an EMBL/GenBank/DDBJ whole genome shotgun (WGS) entry which is preliminary data.</text>
</comment>
<dbReference type="Proteomes" id="UP000784286">
    <property type="component" value="Unassembled WGS sequence"/>
</dbReference>
<keyword evidence="2" id="KW-0808">Transferase</keyword>
<dbReference type="EMBL" id="JAHLFJ010000079">
    <property type="protein sequence ID" value="MBU3856625.1"/>
    <property type="molecule type" value="Genomic_DNA"/>
</dbReference>
<keyword evidence="2" id="KW-0012">Acyltransferase</keyword>
<dbReference type="SUPFAM" id="SSF55729">
    <property type="entry name" value="Acyl-CoA N-acyltransferases (Nat)"/>
    <property type="match status" value="1"/>
</dbReference>
<feature type="domain" description="N-acetyltransferase" evidence="1">
    <location>
        <begin position="11"/>
        <end position="165"/>
    </location>
</feature>
<evidence type="ECO:0000313" key="3">
    <source>
        <dbReference type="Proteomes" id="UP000784286"/>
    </source>
</evidence>
<dbReference type="InterPro" id="IPR052564">
    <property type="entry name" value="N-acetyltrans/Recomb-assoc"/>
</dbReference>
<dbReference type="GO" id="GO:0016747">
    <property type="term" value="F:acyltransferase activity, transferring groups other than amino-acyl groups"/>
    <property type="evidence" value="ECO:0007669"/>
    <property type="project" value="InterPro"/>
</dbReference>
<accession>A0A948TP74</accession>
<dbReference type="InterPro" id="IPR016181">
    <property type="entry name" value="Acyl_CoA_acyltransferase"/>
</dbReference>
<protein>
    <submittedName>
        <fullName evidence="2">GNAT family N-acetyltransferase</fullName>
        <ecNumber evidence="2">2.3.1.-</ecNumber>
    </submittedName>
</protein>
<gene>
    <name evidence="2" type="ORF">H9928_08755</name>
</gene>
<dbReference type="Pfam" id="PF13673">
    <property type="entry name" value="Acetyltransf_10"/>
    <property type="match status" value="1"/>
</dbReference>
<dbReference type="PROSITE" id="PS51186">
    <property type="entry name" value="GNAT"/>
    <property type="match status" value="1"/>
</dbReference>
<organism evidence="2 3">
    <name type="scientific">Candidatus Phocaeicola excrementipullorum</name>
    <dbReference type="NCBI Taxonomy" id="2838731"/>
    <lineage>
        <taxon>Bacteria</taxon>
        <taxon>Pseudomonadati</taxon>
        <taxon>Bacteroidota</taxon>
        <taxon>Bacteroidia</taxon>
        <taxon>Bacteroidales</taxon>
        <taxon>Bacteroidaceae</taxon>
        <taxon>Phocaeicola</taxon>
    </lineage>
</organism>
<name>A0A948TP74_9BACT</name>
<evidence type="ECO:0000259" key="1">
    <source>
        <dbReference type="PROSITE" id="PS51186"/>
    </source>
</evidence>
<dbReference type="EC" id="2.3.1.-" evidence="2"/>
<evidence type="ECO:0000313" key="2">
    <source>
        <dbReference type="EMBL" id="MBU3856625.1"/>
    </source>
</evidence>
<sequence>MSEKCKNKIHCFLRPATVADIRELRRLFQDTVLTVNAKDYTPEEVKDWASCGDSTAHWEDLLSRFHFLVALNAGKQIVGFASVNGEGYLHSMFIHKDWQRKGIASALLSEMESYAGGRGAGEIISEVSITARPFFERQGYTVRKEQRARANRLELTNFVMTKKLQK</sequence>
<dbReference type="InterPro" id="IPR000182">
    <property type="entry name" value="GNAT_dom"/>
</dbReference>